<keyword evidence="2" id="KW-0812">Transmembrane</keyword>
<feature type="transmembrane region" description="Helical" evidence="2">
    <location>
        <begin position="135"/>
        <end position="153"/>
    </location>
</feature>
<dbReference type="AlphaFoldDB" id="A0A175RIK1"/>
<protein>
    <submittedName>
        <fullName evidence="3">Uncharacterized protein</fullName>
    </submittedName>
</protein>
<keyword evidence="2" id="KW-1133">Transmembrane helix</keyword>
<sequence>MEDSLRRALEGGDARDPAFRESIYAASERALERMLEARGAEEGIAHEQRSRLAETINRVEADFAPQSFAPQSYSAEPHPDEHEPEPYEERLTDEAHPHAAPDGDERDERGEDGGWTPGRPRASDEKTRALPSWKVPALAALLALGLGLLAYAITGALRGRDTPEVTGSTEAVDTLPKLAWIDVFDGNDLERLSTPAGGRIEAVKKDSAREAVRISAPAGSPNEALLAVGPGTLHQIAGRNVRIEIVAGSPDGTPREFSVRCLVGSRSFCDSQRFTTDMPEEAFVFDVTVPAVASNDTSIAIAPGVAGQTNDVDIYSLRLRQLG</sequence>
<evidence type="ECO:0000313" key="4">
    <source>
        <dbReference type="Proteomes" id="UP000078529"/>
    </source>
</evidence>
<dbReference type="EMBL" id="LDQA01000056">
    <property type="protein sequence ID" value="KTR03278.1"/>
    <property type="molecule type" value="Genomic_DNA"/>
</dbReference>
<accession>A0A175RIK1</accession>
<evidence type="ECO:0000256" key="2">
    <source>
        <dbReference type="SAM" id="Phobius"/>
    </source>
</evidence>
<proteinExistence type="predicted"/>
<comment type="caution">
    <text evidence="3">The sequence shown here is derived from an EMBL/GenBank/DDBJ whole genome shotgun (WGS) entry which is preliminary data.</text>
</comment>
<keyword evidence="4" id="KW-1185">Reference proteome</keyword>
<feature type="region of interest" description="Disordered" evidence="1">
    <location>
        <begin position="1"/>
        <end position="20"/>
    </location>
</feature>
<gene>
    <name evidence="3" type="ORF">NS365_19070</name>
</gene>
<reference evidence="3 4" key="1">
    <citation type="journal article" date="2016" name="Front. Microbiol.">
        <title>Genomic Resource of Rice Seed Associated Bacteria.</title>
        <authorList>
            <person name="Midha S."/>
            <person name="Bansal K."/>
            <person name="Sharma S."/>
            <person name="Kumar N."/>
            <person name="Patil P.P."/>
            <person name="Chaudhry V."/>
            <person name="Patil P.B."/>
        </authorList>
    </citation>
    <scope>NUCLEOTIDE SEQUENCE [LARGE SCALE GENOMIC DNA]</scope>
    <source>
        <strain evidence="3 4">NS365</strain>
    </source>
</reference>
<feature type="compositionally biased region" description="Basic and acidic residues" evidence="1">
    <location>
        <begin position="77"/>
        <end position="112"/>
    </location>
</feature>
<evidence type="ECO:0000256" key="1">
    <source>
        <dbReference type="SAM" id="MobiDB-lite"/>
    </source>
</evidence>
<name>A0A175RIK1_9HYPH</name>
<organism evidence="3 4">
    <name type="scientific">Aureimonas ureilytica</name>
    <dbReference type="NCBI Taxonomy" id="401562"/>
    <lineage>
        <taxon>Bacteria</taxon>
        <taxon>Pseudomonadati</taxon>
        <taxon>Pseudomonadota</taxon>
        <taxon>Alphaproteobacteria</taxon>
        <taxon>Hyphomicrobiales</taxon>
        <taxon>Aurantimonadaceae</taxon>
        <taxon>Aureimonas</taxon>
    </lineage>
</organism>
<keyword evidence="2" id="KW-0472">Membrane</keyword>
<evidence type="ECO:0000313" key="3">
    <source>
        <dbReference type="EMBL" id="KTR03278.1"/>
    </source>
</evidence>
<feature type="compositionally biased region" description="Basic and acidic residues" evidence="1">
    <location>
        <begin position="40"/>
        <end position="61"/>
    </location>
</feature>
<feature type="compositionally biased region" description="Basic and acidic residues" evidence="1">
    <location>
        <begin position="1"/>
        <end position="19"/>
    </location>
</feature>
<feature type="region of interest" description="Disordered" evidence="1">
    <location>
        <begin position="40"/>
        <end position="129"/>
    </location>
</feature>
<dbReference type="PATRIC" id="fig|401562.4.peg.3758"/>
<dbReference type="Proteomes" id="UP000078529">
    <property type="component" value="Unassembled WGS sequence"/>
</dbReference>